<evidence type="ECO:0000313" key="19">
    <source>
        <dbReference type="EMBL" id="OCB84581.1"/>
    </source>
</evidence>
<feature type="region of interest" description="Disordered" evidence="16">
    <location>
        <begin position="230"/>
        <end position="324"/>
    </location>
</feature>
<keyword evidence="5 17" id="KW-0732">Signal</keyword>
<dbReference type="Proteomes" id="UP000757232">
    <property type="component" value="Unassembled WGS sequence"/>
</dbReference>
<keyword evidence="3" id="KW-0964">Secreted</keyword>
<dbReference type="EC" id="1.14.99.56" evidence="15"/>
<organism evidence="19 20">
    <name type="scientific">Sanghuangporus baumii</name>
    <name type="common">Phellinus baumii</name>
    <dbReference type="NCBI Taxonomy" id="108892"/>
    <lineage>
        <taxon>Eukaryota</taxon>
        <taxon>Fungi</taxon>
        <taxon>Dikarya</taxon>
        <taxon>Basidiomycota</taxon>
        <taxon>Agaricomycotina</taxon>
        <taxon>Agaricomycetes</taxon>
        <taxon>Hymenochaetales</taxon>
        <taxon>Hymenochaetaceae</taxon>
        <taxon>Sanghuangporus</taxon>
    </lineage>
</organism>
<dbReference type="PANTHER" id="PTHR33353">
    <property type="entry name" value="PUTATIVE (AFU_ORTHOLOGUE AFUA_1G12560)-RELATED"/>
    <property type="match status" value="1"/>
</dbReference>
<dbReference type="InterPro" id="IPR049892">
    <property type="entry name" value="AA9"/>
</dbReference>
<evidence type="ECO:0000256" key="17">
    <source>
        <dbReference type="SAM" id="SignalP"/>
    </source>
</evidence>
<evidence type="ECO:0000256" key="9">
    <source>
        <dbReference type="ARBA" id="ARBA00023033"/>
    </source>
</evidence>
<keyword evidence="10" id="KW-1015">Disulfide bond</keyword>
<evidence type="ECO:0000256" key="5">
    <source>
        <dbReference type="ARBA" id="ARBA00022729"/>
    </source>
</evidence>
<feature type="domain" description="Auxiliary Activity family 9 catalytic" evidence="18">
    <location>
        <begin position="21"/>
        <end position="224"/>
    </location>
</feature>
<keyword evidence="9" id="KW-0503">Monooxygenase</keyword>
<keyword evidence="6" id="KW-0136">Cellulose degradation</keyword>
<feature type="compositionally biased region" description="Low complexity" evidence="16">
    <location>
        <begin position="283"/>
        <end position="303"/>
    </location>
</feature>
<dbReference type="PANTHER" id="PTHR33353:SF10">
    <property type="entry name" value="ENDO-BETA-1,4-GLUCANASE D"/>
    <property type="match status" value="1"/>
</dbReference>
<evidence type="ECO:0000256" key="12">
    <source>
        <dbReference type="ARBA" id="ARBA00023326"/>
    </source>
</evidence>
<evidence type="ECO:0000313" key="20">
    <source>
        <dbReference type="Proteomes" id="UP000757232"/>
    </source>
</evidence>
<evidence type="ECO:0000259" key="18">
    <source>
        <dbReference type="Pfam" id="PF03443"/>
    </source>
</evidence>
<feature type="chain" id="PRO_5040295113" description="lytic cellulose monooxygenase (C4-dehydrogenating)" evidence="17">
    <location>
        <begin position="21"/>
        <end position="375"/>
    </location>
</feature>
<reference evidence="19" key="1">
    <citation type="submission" date="2016-06" db="EMBL/GenBank/DDBJ databases">
        <title>Draft Genome sequence of the fungus Inonotus baumii.</title>
        <authorList>
            <person name="Zhu H."/>
            <person name="Lin W."/>
        </authorList>
    </citation>
    <scope>NUCLEOTIDE SEQUENCE</scope>
    <source>
        <strain evidence="19">821</strain>
    </source>
</reference>
<dbReference type="Pfam" id="PF03443">
    <property type="entry name" value="AA9"/>
    <property type="match status" value="1"/>
</dbReference>
<accession>A0A9Q5HRC7</accession>
<keyword evidence="11" id="KW-0119">Carbohydrate metabolism</keyword>
<evidence type="ECO:0000256" key="15">
    <source>
        <dbReference type="ARBA" id="ARBA00047174"/>
    </source>
</evidence>
<evidence type="ECO:0000256" key="3">
    <source>
        <dbReference type="ARBA" id="ARBA00022525"/>
    </source>
</evidence>
<comment type="cofactor">
    <cofactor evidence="1">
        <name>Cu(2+)</name>
        <dbReference type="ChEBI" id="CHEBI:29036"/>
    </cofactor>
</comment>
<dbReference type="OrthoDB" id="4849160at2759"/>
<comment type="catalytic activity">
    <reaction evidence="14">
        <text>[(1-&gt;4)-beta-D-glucosyl]n+m + reduced acceptor + O2 = 4-dehydro-beta-D-glucosyl-[(1-&gt;4)-beta-D-glucosyl]n-1 + [(1-&gt;4)-beta-D-glucosyl]m + acceptor + H2O.</text>
        <dbReference type="EC" id="1.14.99.56"/>
    </reaction>
</comment>
<evidence type="ECO:0000256" key="16">
    <source>
        <dbReference type="SAM" id="MobiDB-lite"/>
    </source>
</evidence>
<evidence type="ECO:0000256" key="1">
    <source>
        <dbReference type="ARBA" id="ARBA00001973"/>
    </source>
</evidence>
<comment type="caution">
    <text evidence="19">The sequence shown here is derived from an EMBL/GenBank/DDBJ whole genome shotgun (WGS) entry which is preliminary data.</text>
</comment>
<gene>
    <name evidence="19" type="ORF">A7U60_g8567</name>
</gene>
<keyword evidence="4" id="KW-0479">Metal-binding</keyword>
<evidence type="ECO:0000256" key="11">
    <source>
        <dbReference type="ARBA" id="ARBA00023277"/>
    </source>
</evidence>
<feature type="compositionally biased region" description="Low complexity" evidence="16">
    <location>
        <begin position="243"/>
        <end position="269"/>
    </location>
</feature>
<feature type="signal peptide" evidence="17">
    <location>
        <begin position="1"/>
        <end position="20"/>
    </location>
</feature>
<evidence type="ECO:0000256" key="13">
    <source>
        <dbReference type="ARBA" id="ARBA00044502"/>
    </source>
</evidence>
<evidence type="ECO:0000256" key="7">
    <source>
        <dbReference type="ARBA" id="ARBA00023002"/>
    </source>
</evidence>
<dbReference type="EMBL" id="LNZH02000215">
    <property type="protein sequence ID" value="OCB84581.1"/>
    <property type="molecule type" value="Genomic_DNA"/>
</dbReference>
<evidence type="ECO:0000256" key="10">
    <source>
        <dbReference type="ARBA" id="ARBA00023157"/>
    </source>
</evidence>
<dbReference type="GO" id="GO:0005576">
    <property type="term" value="C:extracellular region"/>
    <property type="evidence" value="ECO:0007669"/>
    <property type="project" value="UniProtKB-SubCell"/>
</dbReference>
<dbReference type="GO" id="GO:0030245">
    <property type="term" value="P:cellulose catabolic process"/>
    <property type="evidence" value="ECO:0007669"/>
    <property type="project" value="UniProtKB-KW"/>
</dbReference>
<evidence type="ECO:0000256" key="4">
    <source>
        <dbReference type="ARBA" id="ARBA00022723"/>
    </source>
</evidence>
<evidence type="ECO:0000256" key="8">
    <source>
        <dbReference type="ARBA" id="ARBA00023008"/>
    </source>
</evidence>
<protein>
    <recommendedName>
        <fullName evidence="15">lytic cellulose monooxygenase (C4-dehydrogenating)</fullName>
        <ecNumber evidence="15">1.14.99.56</ecNumber>
    </recommendedName>
</protein>
<name>A0A9Q5HRC7_SANBA</name>
<proteinExistence type="inferred from homology"/>
<comment type="subcellular location">
    <subcellularLocation>
        <location evidence="2">Secreted</location>
    </subcellularLocation>
</comment>
<dbReference type="AlphaFoldDB" id="A0A9Q5HRC7"/>
<dbReference type="CDD" id="cd21175">
    <property type="entry name" value="LPMO_AA9"/>
    <property type="match status" value="1"/>
</dbReference>
<sequence length="375" mass="39226">MMRSIILAFSLLSTLPFAAAHGYVHAISIDGQRYEGNSPNSNNVESPIRTISTVDPVKGADNEAMSCGPSAEPAAVVADASPGSTLEFDWGDWPHNTGPILTYLASCGDSTCDQFDASDAQWFKIDQAGKKSGSSEWFQQDIMNGQSYSTKLPSSLASGQYLVRHEIIGLHLAQSSGGAEFYPSCSQINVVGDGTATPSSNELVSFPGAYSDDDPGILVNAFNNDDYDFPGPQIATLSGNGGSDSSSGGTSASNSGSSRSSAPESTGSSNARPTRTRGAVNVATSPADASSPTSATPESTSTATRKRKPCRKVTTESADPAQASESVLTSFAVTRTISLRSLPADADSYFGPSPDLPDVRPHRVSRVMRSLLKHH</sequence>
<keyword evidence="20" id="KW-1185">Reference proteome</keyword>
<comment type="similarity">
    <text evidence="13">Belongs to the polysaccharide monooxygenase AA9 family.</text>
</comment>
<dbReference type="GO" id="GO:0004497">
    <property type="term" value="F:monooxygenase activity"/>
    <property type="evidence" value="ECO:0007669"/>
    <property type="project" value="UniProtKB-KW"/>
</dbReference>
<dbReference type="GO" id="GO:0046872">
    <property type="term" value="F:metal ion binding"/>
    <property type="evidence" value="ECO:0007669"/>
    <property type="project" value="UniProtKB-KW"/>
</dbReference>
<evidence type="ECO:0000256" key="14">
    <source>
        <dbReference type="ARBA" id="ARBA00045077"/>
    </source>
</evidence>
<evidence type="ECO:0000256" key="6">
    <source>
        <dbReference type="ARBA" id="ARBA00023001"/>
    </source>
</evidence>
<dbReference type="Gene3D" id="2.70.50.70">
    <property type="match status" value="1"/>
</dbReference>
<keyword evidence="8" id="KW-0186">Copper</keyword>
<keyword evidence="12" id="KW-0624">Polysaccharide degradation</keyword>
<dbReference type="InterPro" id="IPR005103">
    <property type="entry name" value="AA9_LPMO"/>
</dbReference>
<evidence type="ECO:0000256" key="2">
    <source>
        <dbReference type="ARBA" id="ARBA00004613"/>
    </source>
</evidence>
<keyword evidence="7" id="KW-0560">Oxidoreductase</keyword>